<protein>
    <recommendedName>
        <fullName evidence="1">Helix-turn-helix domain-containing protein</fullName>
    </recommendedName>
</protein>
<feature type="domain" description="Helix-turn-helix" evidence="1">
    <location>
        <begin position="87"/>
        <end position="120"/>
    </location>
</feature>
<dbReference type="PANTHER" id="PTHR21301:SF10">
    <property type="entry name" value="REVERSE TRANSCRIPTASE DOMAIN-CONTAINING PROTEIN"/>
    <property type="match status" value="1"/>
</dbReference>
<dbReference type="Pfam" id="PF26215">
    <property type="entry name" value="HTH_animal"/>
    <property type="match status" value="1"/>
</dbReference>
<dbReference type="InterPro" id="IPR058912">
    <property type="entry name" value="HTH_animal"/>
</dbReference>
<sequence length="129" mass="15305">MGTRMVRLSPHKPMFYVRFIDDIFMIWDKGLDNLQTFFNLANSFHPSIKFTFDYSLKEVPFLDVLVTIEGGKTITSVYTKPTDRHTYLHFHSFHPRHTKTSVVYSQFLRYRRLCSTDNTFLEILGDTQK</sequence>
<organism evidence="2 3">
    <name type="scientific">Holothuria leucospilota</name>
    <name type="common">Black long sea cucumber</name>
    <name type="synonym">Mertensiothuria leucospilota</name>
    <dbReference type="NCBI Taxonomy" id="206669"/>
    <lineage>
        <taxon>Eukaryota</taxon>
        <taxon>Metazoa</taxon>
        <taxon>Echinodermata</taxon>
        <taxon>Eleutherozoa</taxon>
        <taxon>Echinozoa</taxon>
        <taxon>Holothuroidea</taxon>
        <taxon>Aspidochirotacea</taxon>
        <taxon>Aspidochirotida</taxon>
        <taxon>Holothuriidae</taxon>
        <taxon>Holothuria</taxon>
    </lineage>
</organism>
<dbReference type="PANTHER" id="PTHR21301">
    <property type="entry name" value="REVERSE TRANSCRIPTASE"/>
    <property type="match status" value="1"/>
</dbReference>
<dbReference type="AlphaFoldDB" id="A0A9Q1CGZ0"/>
<dbReference type="Proteomes" id="UP001152320">
    <property type="component" value="Chromosome 3"/>
</dbReference>
<reference evidence="2" key="1">
    <citation type="submission" date="2021-10" db="EMBL/GenBank/DDBJ databases">
        <title>Tropical sea cucumber genome reveals ecological adaptation and Cuvierian tubules defense mechanism.</title>
        <authorList>
            <person name="Chen T."/>
        </authorList>
    </citation>
    <scope>NUCLEOTIDE SEQUENCE</scope>
    <source>
        <strain evidence="2">Nanhai2018</strain>
        <tissue evidence="2">Muscle</tissue>
    </source>
</reference>
<accession>A0A9Q1CGZ0</accession>
<name>A0A9Q1CGZ0_HOLLE</name>
<comment type="caution">
    <text evidence="2">The sequence shown here is derived from an EMBL/GenBank/DDBJ whole genome shotgun (WGS) entry which is preliminary data.</text>
</comment>
<evidence type="ECO:0000259" key="1">
    <source>
        <dbReference type="Pfam" id="PF26215"/>
    </source>
</evidence>
<dbReference type="OrthoDB" id="10018421at2759"/>
<evidence type="ECO:0000313" key="3">
    <source>
        <dbReference type="Proteomes" id="UP001152320"/>
    </source>
</evidence>
<gene>
    <name evidence="2" type="ORF">HOLleu_08061</name>
</gene>
<dbReference type="EMBL" id="JAIZAY010000003">
    <property type="protein sequence ID" value="KAJ8045123.1"/>
    <property type="molecule type" value="Genomic_DNA"/>
</dbReference>
<keyword evidence="3" id="KW-1185">Reference proteome</keyword>
<proteinExistence type="predicted"/>
<evidence type="ECO:0000313" key="2">
    <source>
        <dbReference type="EMBL" id="KAJ8045123.1"/>
    </source>
</evidence>